<evidence type="ECO:0000256" key="5">
    <source>
        <dbReference type="ARBA" id="ARBA00023136"/>
    </source>
</evidence>
<keyword evidence="2" id="KW-1003">Cell membrane</keyword>
<comment type="similarity">
    <text evidence="6">Belongs to the ABC-4 integral membrane protein family.</text>
</comment>
<feature type="transmembrane region" description="Helical" evidence="8">
    <location>
        <begin position="760"/>
        <end position="781"/>
    </location>
</feature>
<evidence type="ECO:0000256" key="7">
    <source>
        <dbReference type="SAM" id="MobiDB-lite"/>
    </source>
</evidence>
<feature type="transmembrane region" description="Helical" evidence="8">
    <location>
        <begin position="317"/>
        <end position="341"/>
    </location>
</feature>
<keyword evidence="3 8" id="KW-0812">Transmembrane</keyword>
<feature type="region of interest" description="Disordered" evidence="7">
    <location>
        <begin position="42"/>
        <end position="64"/>
    </location>
</feature>
<proteinExistence type="inferred from homology"/>
<comment type="subcellular location">
    <subcellularLocation>
        <location evidence="1">Cell membrane</location>
        <topology evidence="1">Multi-pass membrane protein</topology>
    </subcellularLocation>
</comment>
<evidence type="ECO:0000256" key="3">
    <source>
        <dbReference type="ARBA" id="ARBA00022692"/>
    </source>
</evidence>
<dbReference type="Proteomes" id="UP000621266">
    <property type="component" value="Unassembled WGS sequence"/>
</dbReference>
<keyword evidence="5 8" id="KW-0472">Membrane</keyword>
<comment type="caution">
    <text evidence="10">The sequence shown here is derived from an EMBL/GenBank/DDBJ whole genome shotgun (WGS) entry which is preliminary data.</text>
</comment>
<feature type="transmembrane region" description="Helical" evidence="8">
    <location>
        <begin position="471"/>
        <end position="491"/>
    </location>
</feature>
<dbReference type="EMBL" id="WHPN01000408">
    <property type="protein sequence ID" value="KAF4405631.1"/>
    <property type="molecule type" value="Genomic_DNA"/>
</dbReference>
<name>A0ABQ7F9E5_9ACTN</name>
<organism evidence="10 11">
    <name type="scientific">Streptomyces lycii</name>
    <dbReference type="NCBI Taxonomy" id="2654337"/>
    <lineage>
        <taxon>Bacteria</taxon>
        <taxon>Bacillati</taxon>
        <taxon>Actinomycetota</taxon>
        <taxon>Actinomycetes</taxon>
        <taxon>Kitasatosporales</taxon>
        <taxon>Streptomycetaceae</taxon>
        <taxon>Streptomyces</taxon>
    </lineage>
</organism>
<evidence type="ECO:0000256" key="1">
    <source>
        <dbReference type="ARBA" id="ARBA00004651"/>
    </source>
</evidence>
<feature type="transmembrane region" description="Helical" evidence="8">
    <location>
        <begin position="362"/>
        <end position="388"/>
    </location>
</feature>
<evidence type="ECO:0000256" key="2">
    <source>
        <dbReference type="ARBA" id="ARBA00022475"/>
    </source>
</evidence>
<protein>
    <submittedName>
        <fullName evidence="10">ABC transporter permease</fullName>
    </submittedName>
</protein>
<feature type="transmembrane region" description="Helical" evidence="8">
    <location>
        <begin position="394"/>
        <end position="414"/>
    </location>
</feature>
<dbReference type="InterPro" id="IPR003838">
    <property type="entry name" value="ABC3_permease_C"/>
</dbReference>
<feature type="transmembrane region" description="Helical" evidence="8">
    <location>
        <begin position="526"/>
        <end position="549"/>
    </location>
</feature>
<dbReference type="InterPro" id="IPR050250">
    <property type="entry name" value="Macrolide_Exporter_MacB"/>
</dbReference>
<sequence>MRTAPGAALALGALVLVTAFLAALFPRAADADGARGLRQDIASAHPSRSTLDLSTPYHGPEMPRRERERLLSPGTVEATYRELLALLPAPLRADRAQSAYGVQTTTPLTGQDRWLPRPGGLPPEFVLAAQAGLDRHAEVRAGRLPAARAATSGTREIEAAVTTETARSLRIRAGSVVHVGGNRTEPGLTVRVTGVVDPLRPEGSYWSAYELLRTPSLLSTDTRPPEQYWKGALLIAPEAAPALLGTLGEPRPYWRIAPDVTGLTARDLPALADRVAWLRSGPGLLKAGEAAGGTVTVAGDLDAVLAAHRDTASAVTAVTAVAAAGTGTAAAVTLALAAALQAARRHSELALLRARGGSLAGIAGRLLAESAAVALPAAAVGLLAAVWLVEEARLLPSVAGAAAVAVLGCAALPVRAVVAHRTVRVHGGREDVVRARPGRRRTVAELTLLALAAGAVVALRRRGAADDGDLLVSAAPVLTGLIAAVVLVRLYPIPLRWLARPAGRLRGALGFLALARSGREPSAGTLPLLVVLVALASTAFGGAVLAGVADARDRAALEAVGADARISAPGGAKALPEGLAGRVREVPGVRAVAPVLIEYAVDLPQGHPANSSLSPTLVGTDPRAYDRFLREQGLGGLPAGGADGAEREAGVLDAVASPDVAEALGSEPVRILAAAGRFTVRVTAVRESVPAVSTSAFLVVDAAKLPRGEPNTLLAAGRGIDAEALRGAVRAADGDAEVALRAEASEDYADSVLQRGAERIFGAAVAAGAGYALLALLLSLLRSAPERSALLARLRTMGLTRRQGRGLLLLEALPQTVPAAVGGVLVGRATVWLLAPGVDLTPLAFAGGIARLPDGGAAPRSDLWSLLVPAAAVVLLSAAVAAAQAWWLGRRDSIDELRAGDLR</sequence>
<evidence type="ECO:0000259" key="9">
    <source>
        <dbReference type="Pfam" id="PF02687"/>
    </source>
</evidence>
<dbReference type="PANTHER" id="PTHR30572">
    <property type="entry name" value="MEMBRANE COMPONENT OF TRANSPORTER-RELATED"/>
    <property type="match status" value="1"/>
</dbReference>
<gene>
    <name evidence="10" type="ORF">GCU69_29250</name>
</gene>
<keyword evidence="11" id="KW-1185">Reference proteome</keyword>
<feature type="domain" description="ABC3 transporter permease C-terminal" evidence="9">
    <location>
        <begin position="771"/>
        <end position="881"/>
    </location>
</feature>
<evidence type="ECO:0000256" key="4">
    <source>
        <dbReference type="ARBA" id="ARBA00022989"/>
    </source>
</evidence>
<evidence type="ECO:0000256" key="6">
    <source>
        <dbReference type="ARBA" id="ARBA00038076"/>
    </source>
</evidence>
<dbReference type="PANTHER" id="PTHR30572:SF4">
    <property type="entry name" value="ABC TRANSPORTER PERMEASE YTRF"/>
    <property type="match status" value="1"/>
</dbReference>
<dbReference type="Pfam" id="PF02687">
    <property type="entry name" value="FtsX"/>
    <property type="match status" value="1"/>
</dbReference>
<evidence type="ECO:0000313" key="10">
    <source>
        <dbReference type="EMBL" id="KAF4405631.1"/>
    </source>
</evidence>
<evidence type="ECO:0000313" key="11">
    <source>
        <dbReference type="Proteomes" id="UP000621266"/>
    </source>
</evidence>
<accession>A0ABQ7F9E5</accession>
<feature type="transmembrane region" description="Helical" evidence="8">
    <location>
        <begin position="863"/>
        <end position="888"/>
    </location>
</feature>
<evidence type="ECO:0000256" key="8">
    <source>
        <dbReference type="SAM" id="Phobius"/>
    </source>
</evidence>
<reference evidence="10 11" key="1">
    <citation type="submission" date="2019-10" db="EMBL/GenBank/DDBJ databases">
        <title>Streptomyces tenebrisbrunneis sp.nov., an endogenous actinomycete isolated from of Lycium ruthenicum.</title>
        <authorList>
            <person name="Ma L."/>
        </authorList>
    </citation>
    <scope>NUCLEOTIDE SEQUENCE [LARGE SCALE GENOMIC DNA]</scope>
    <source>
        <strain evidence="10 11">TRM 66187</strain>
    </source>
</reference>
<keyword evidence="4 8" id="KW-1133">Transmembrane helix</keyword>